<feature type="signal peptide" evidence="2">
    <location>
        <begin position="1"/>
        <end position="23"/>
    </location>
</feature>
<proteinExistence type="predicted"/>
<evidence type="ECO:0000259" key="3">
    <source>
        <dbReference type="Pfam" id="PF18962"/>
    </source>
</evidence>
<evidence type="ECO:0000256" key="2">
    <source>
        <dbReference type="SAM" id="SignalP"/>
    </source>
</evidence>
<evidence type="ECO:0000313" key="5">
    <source>
        <dbReference type="Proteomes" id="UP001184861"/>
    </source>
</evidence>
<dbReference type="NCBIfam" id="TIGR04183">
    <property type="entry name" value="Por_Secre_tail"/>
    <property type="match status" value="1"/>
</dbReference>
<dbReference type="InterPro" id="IPR026444">
    <property type="entry name" value="Secre_tail"/>
</dbReference>
<name>A0AAE4C2M9_9FLAO</name>
<dbReference type="Proteomes" id="UP001184861">
    <property type="component" value="Unassembled WGS sequence"/>
</dbReference>
<keyword evidence="1 2" id="KW-0732">Signal</keyword>
<evidence type="ECO:0000313" key="4">
    <source>
        <dbReference type="EMBL" id="MDR6526758.1"/>
    </source>
</evidence>
<organism evidence="4 5">
    <name type="scientific">Chryseobacterium rhizosphaerae</name>
    <dbReference type="NCBI Taxonomy" id="395937"/>
    <lineage>
        <taxon>Bacteria</taxon>
        <taxon>Pseudomonadati</taxon>
        <taxon>Bacteroidota</taxon>
        <taxon>Flavobacteriia</taxon>
        <taxon>Flavobacteriales</taxon>
        <taxon>Weeksellaceae</taxon>
        <taxon>Chryseobacterium group</taxon>
        <taxon>Chryseobacterium</taxon>
    </lineage>
</organism>
<protein>
    <recommendedName>
        <fullName evidence="3">Secretion system C-terminal sorting domain-containing protein</fullName>
    </recommendedName>
</protein>
<dbReference type="AlphaFoldDB" id="A0AAE4C2M9"/>
<sequence>MKKKSIYCLTLLVFSVVIFRAQSALLATGADASSGNGSVSYSIGQTAYLNKGTPIQILEGVQQGFEITTLSSQEASSDQKDQKDILIYPNPFKEYLYLDFTTNDYKNSEYQLFDSQGKLIKKDMILQSKSELNFSALPSAMYIIRISRNGENIKTFKIIKK</sequence>
<feature type="chain" id="PRO_5042030424" description="Secretion system C-terminal sorting domain-containing protein" evidence="2">
    <location>
        <begin position="24"/>
        <end position="161"/>
    </location>
</feature>
<evidence type="ECO:0000256" key="1">
    <source>
        <dbReference type="ARBA" id="ARBA00022729"/>
    </source>
</evidence>
<comment type="caution">
    <text evidence="4">The sequence shown here is derived from an EMBL/GenBank/DDBJ whole genome shotgun (WGS) entry which is preliminary data.</text>
</comment>
<dbReference type="RefSeq" id="WP_309946242.1">
    <property type="nucleotide sequence ID" value="NZ_JAVDQY010000002.1"/>
</dbReference>
<dbReference type="Pfam" id="PF18962">
    <property type="entry name" value="Por_Secre_tail"/>
    <property type="match status" value="1"/>
</dbReference>
<accession>A0AAE4C2M9</accession>
<gene>
    <name evidence="4" type="ORF">J2787_002138</name>
</gene>
<dbReference type="EMBL" id="JAVDQY010000002">
    <property type="protein sequence ID" value="MDR6526758.1"/>
    <property type="molecule type" value="Genomic_DNA"/>
</dbReference>
<feature type="domain" description="Secretion system C-terminal sorting" evidence="3">
    <location>
        <begin position="87"/>
        <end position="156"/>
    </location>
</feature>
<reference evidence="4" key="1">
    <citation type="submission" date="2023-07" db="EMBL/GenBank/DDBJ databases">
        <title>Sorghum-associated microbial communities from plants grown in Nebraska, USA.</title>
        <authorList>
            <person name="Schachtman D."/>
        </authorList>
    </citation>
    <scope>NUCLEOTIDE SEQUENCE</scope>
    <source>
        <strain evidence="4">DS2360</strain>
    </source>
</reference>